<dbReference type="EMBL" id="JABFDY010000018">
    <property type="protein sequence ID" value="KAF7693806.1"/>
    <property type="molecule type" value="Genomic_DNA"/>
</dbReference>
<evidence type="ECO:0000313" key="3">
    <source>
        <dbReference type="Proteomes" id="UP000606274"/>
    </source>
</evidence>
<feature type="compositionally biased region" description="Basic and acidic residues" evidence="1">
    <location>
        <begin position="838"/>
        <end position="864"/>
    </location>
</feature>
<feature type="non-terminal residue" evidence="2">
    <location>
        <position position="1"/>
    </location>
</feature>
<feature type="compositionally biased region" description="Polar residues" evidence="1">
    <location>
        <begin position="737"/>
        <end position="771"/>
    </location>
</feature>
<proteinExistence type="predicted"/>
<dbReference type="AlphaFoldDB" id="A0A8T0ALU7"/>
<feature type="region of interest" description="Disordered" evidence="1">
    <location>
        <begin position="832"/>
        <end position="887"/>
    </location>
</feature>
<name>A0A8T0ALU7_SILME</name>
<feature type="compositionally biased region" description="Polar residues" evidence="1">
    <location>
        <begin position="175"/>
        <end position="187"/>
    </location>
</feature>
<feature type="region of interest" description="Disordered" evidence="1">
    <location>
        <begin position="53"/>
        <end position="127"/>
    </location>
</feature>
<evidence type="ECO:0000313" key="2">
    <source>
        <dbReference type="EMBL" id="KAF7693806.1"/>
    </source>
</evidence>
<feature type="region of interest" description="Disordered" evidence="1">
    <location>
        <begin position="212"/>
        <end position="242"/>
    </location>
</feature>
<feature type="region of interest" description="Disordered" evidence="1">
    <location>
        <begin position="647"/>
        <end position="694"/>
    </location>
</feature>
<comment type="caution">
    <text evidence="2">The sequence shown here is derived from an EMBL/GenBank/DDBJ whole genome shotgun (WGS) entry which is preliminary data.</text>
</comment>
<keyword evidence="3" id="KW-1185">Reference proteome</keyword>
<feature type="region of interest" description="Disordered" evidence="1">
    <location>
        <begin position="175"/>
        <end position="195"/>
    </location>
</feature>
<evidence type="ECO:0000256" key="1">
    <source>
        <dbReference type="SAM" id="MobiDB-lite"/>
    </source>
</evidence>
<feature type="compositionally biased region" description="Polar residues" evidence="1">
    <location>
        <begin position="212"/>
        <end position="229"/>
    </location>
</feature>
<feature type="region of interest" description="Disordered" evidence="1">
    <location>
        <begin position="706"/>
        <end position="803"/>
    </location>
</feature>
<accession>A0A8T0ALU7</accession>
<protein>
    <submittedName>
        <fullName evidence="2">Uncharacterized protein</fullName>
    </submittedName>
</protein>
<reference evidence="2" key="1">
    <citation type="submission" date="2020-08" db="EMBL/GenBank/DDBJ databases">
        <title>Chromosome-level assembly of Southern catfish (Silurus meridionalis) provides insights into visual adaptation to the nocturnal and benthic lifestyles.</title>
        <authorList>
            <person name="Zhang Y."/>
            <person name="Wang D."/>
            <person name="Peng Z."/>
        </authorList>
    </citation>
    <scope>NUCLEOTIDE SEQUENCE</scope>
    <source>
        <strain evidence="2">SWU-2019-XX</strain>
        <tissue evidence="2">Muscle</tissue>
    </source>
</reference>
<feature type="compositionally biased region" description="Low complexity" evidence="1">
    <location>
        <begin position="61"/>
        <end position="73"/>
    </location>
</feature>
<feature type="compositionally biased region" description="Polar residues" evidence="1">
    <location>
        <begin position="84"/>
        <end position="115"/>
    </location>
</feature>
<gene>
    <name evidence="2" type="ORF">HF521_007559</name>
</gene>
<organism evidence="2 3">
    <name type="scientific">Silurus meridionalis</name>
    <name type="common">Southern catfish</name>
    <name type="synonym">Silurus soldatovi meridionalis</name>
    <dbReference type="NCBI Taxonomy" id="175797"/>
    <lineage>
        <taxon>Eukaryota</taxon>
        <taxon>Metazoa</taxon>
        <taxon>Chordata</taxon>
        <taxon>Craniata</taxon>
        <taxon>Vertebrata</taxon>
        <taxon>Euteleostomi</taxon>
        <taxon>Actinopterygii</taxon>
        <taxon>Neopterygii</taxon>
        <taxon>Teleostei</taxon>
        <taxon>Ostariophysi</taxon>
        <taxon>Siluriformes</taxon>
        <taxon>Siluridae</taxon>
        <taxon>Silurus</taxon>
    </lineage>
</organism>
<feature type="compositionally biased region" description="Polar residues" evidence="1">
    <location>
        <begin position="708"/>
        <end position="720"/>
    </location>
</feature>
<dbReference type="Proteomes" id="UP000606274">
    <property type="component" value="Unassembled WGS sequence"/>
</dbReference>
<feature type="region of interest" description="Disordered" evidence="1">
    <location>
        <begin position="17"/>
        <end position="41"/>
    </location>
</feature>
<feature type="compositionally biased region" description="Basic and acidic residues" evidence="1">
    <location>
        <begin position="21"/>
        <end position="36"/>
    </location>
</feature>
<sequence>TMSSSIPTSNSYFHSSLMDLLTEKENPQVPPQRHDPSPVSCLEARFATQSQTLSHITTKATSTQSTVSGSYSSVPAKSKESRSSKNQLNLDVQSSEGLWQESNSETTLQRNNGPKSSDGLGEAQHTKNVAKHQELFAAWQKVFLQSHKAVAVVPPISQQVPSPDMNIESIPFKTDQVSGKNVESNAPSLPKHTNESTVDTIIPEIQSTGVAQSNISSQNSVCSTASTSKSPEDHSEGNGAKSNADLFHLSEVRVGTFTQNSFLCLLKHFESTQGTLKKPVADLEKCLLDLYWGGGKRNVLKRAQTFLAEYINLLSALSTKEIETAVFQYLQHKDLMRLAPHYHILKDDTIMPTDEFRSSWLNLDGQPADIEKMLAEPVMDFNLPSYAVQEGFNTLDLNSEPSTTTDCQNDDKEISNVMVCESESTDKITNKQGDESLEDHQVQSRSLEQTFQSDEIADPLNESIREAECEQVCRDAGEKNVSSFEMVEQGDLSIDFDFSKDSQTFQHLLLSSDADDTSLKGCNLKNKSSHLCQVKIPEVSGTPDNSANAFSSSVNRIKFTCPHVTENDLDSEPFCSRCWEETPLLDLDLEEALFSPEPRTTEVKSFEGIVSEPGDATESCSSLGDESAVKCTESVHITMPIEEQVCETNSSVAPELPEAPSPAQNIKTPVVPEQPQTQSGDISPLCNKSKPTKTAGDAFCTTDIEAVKTSSPKPHPNGQNSEDEPTEKGELRKSSIKWKTQMNAPSSPSDKQDPNGNEWSSRNYSSTSTCEANIRKADCSPDASEPIEANMTKSSSGKVSSPKYPHKIVKVFKTVSVPTLDDLFTPDIVVKKASAPKPHSDDLSVSSTKDDQGCKDKRVKRGENKSPITLKKQGSGQTNEDTCKKQTPVKFQVLYSTPRKNAGPNQDKTGQNKATKKLALYGLHNSNRKKREVHHHQCFNRVTLSTAPAYITLSNSPKSTKSYTDTPSAKQKVYNEWSSKFFPDTKKKRKKQQKSEKVELKSRIQALKRNLVEKQFIDMLEDFDAGPKAKKIKFKRAVFEELF</sequence>